<dbReference type="PROSITE" id="PS00028">
    <property type="entry name" value="ZINC_FINGER_C2H2_1"/>
    <property type="match status" value="2"/>
</dbReference>
<feature type="region of interest" description="Disordered" evidence="9">
    <location>
        <begin position="104"/>
        <end position="162"/>
    </location>
</feature>
<dbReference type="STRING" id="1149755.A0A2J6RFB6"/>
<evidence type="ECO:0000256" key="4">
    <source>
        <dbReference type="ARBA" id="ARBA00022833"/>
    </source>
</evidence>
<dbReference type="CDD" id="cd00067">
    <property type="entry name" value="GAL4"/>
    <property type="match status" value="1"/>
</dbReference>
<feature type="domain" description="C2H2-type" evidence="11">
    <location>
        <begin position="30"/>
        <end position="58"/>
    </location>
</feature>
<feature type="domain" description="C2H2-type" evidence="11">
    <location>
        <begin position="2"/>
        <end position="29"/>
    </location>
</feature>
<dbReference type="OrthoDB" id="40579at2759"/>
<dbReference type="Pfam" id="PF00172">
    <property type="entry name" value="Zn_clus"/>
    <property type="match status" value="1"/>
</dbReference>
<sequence length="930" mass="103565">MLFCTYCGKSFTRKEHLERHIPRHTNVMPYRCGLCQLSFPRRDLAQRHHSAYHETKDSMLASPCDVPAIACIHCASAKTRCDKRVPCSRCAEKDLQCEARFARRRRAQRPPVRSPSSMQDASPLNGNSLVSIVPQEPRAESATIQPNTPQPQPSHRPDLTQRKTFPLPNLITAGHAFESPNSSGRELDAMMTLDSDLLDGEYQDLMMWNQYSLFPDTDEMQAGAGMHPSMELNGSSLASESLSLGYSMSTPSVAGSNLRNGSLETVPSLSPSHTRTASMASHLDFDQQFDMVDVAVASIQDVMNPEREIAIAAEAAWPLARCNPPIFSGSCPRTAVMHLEALEEHSKHETWARLAQNIAAAETDFNGQISVVPLNGSTRDTILAITQSFLHRALETHSGRMKGWAKTTTAEGGFNFLVLPPSNVLEYFLRGALRNLGLYYGLIPTATLDPNHLMPNTQRSTLLLLLMIAHGAIAEARVLTSGLIEACRISLFHVIEKDVELSADPTILRCALLFIIVGAWSGDAWHMNIAMGQRAMYLAMLKHGGMLEPSPPMSLMSDSSSTELRWRAWQQQESKSRLVYNWVMVDQELSLFHDTAPILSITELGAPIPGSDFLWYAKDPIEWLAALQTAAGTNWTSPTSLPTPPMQPSLCDLFQDLLNESRRYGQLSPFELRLLLHPIQSLLFHLRQVSSCFSDLFSSRRGSRTLTKTSTLLRLEEIQSLLQKWYELSTSNLNTKPNCLITQANLILYHLISLNAITSFPETERLARRDAFDGSSRDLHARYKRCIHQPEEAVFHAGQIIRLLCGMPKAGQPYWWSAALYRATMILWVESLFRLDQDTLAGFETSSRGGGEVFPVNMVMEDDALVSAWLGNGEGIPVLRHGEREFKLLPEEVLGFGVRVIGEGGQSLRVSEGMARKLQMLAANWGMKVL</sequence>
<proteinExistence type="predicted"/>
<dbReference type="GO" id="GO:0000981">
    <property type="term" value="F:DNA-binding transcription factor activity, RNA polymerase II-specific"/>
    <property type="evidence" value="ECO:0007669"/>
    <property type="project" value="InterPro"/>
</dbReference>
<evidence type="ECO:0000256" key="6">
    <source>
        <dbReference type="ARBA" id="ARBA00023163"/>
    </source>
</evidence>
<evidence type="ECO:0000256" key="3">
    <source>
        <dbReference type="ARBA" id="ARBA00022771"/>
    </source>
</evidence>
<keyword evidence="6" id="KW-0804">Transcription</keyword>
<feature type="domain" description="Zn(2)-C6 fungal-type" evidence="10">
    <location>
        <begin position="70"/>
        <end position="97"/>
    </location>
</feature>
<reference evidence="12 13" key="1">
    <citation type="submission" date="2016-04" db="EMBL/GenBank/DDBJ databases">
        <title>A degradative enzymes factory behind the ericoid mycorrhizal symbiosis.</title>
        <authorList>
            <consortium name="DOE Joint Genome Institute"/>
            <person name="Martino E."/>
            <person name="Morin E."/>
            <person name="Grelet G."/>
            <person name="Kuo A."/>
            <person name="Kohler A."/>
            <person name="Daghino S."/>
            <person name="Barry K."/>
            <person name="Choi C."/>
            <person name="Cichocki N."/>
            <person name="Clum A."/>
            <person name="Copeland A."/>
            <person name="Hainaut M."/>
            <person name="Haridas S."/>
            <person name="Labutti K."/>
            <person name="Lindquist E."/>
            <person name="Lipzen A."/>
            <person name="Khouja H.-R."/>
            <person name="Murat C."/>
            <person name="Ohm R."/>
            <person name="Olson A."/>
            <person name="Spatafora J."/>
            <person name="Veneault-Fourrey C."/>
            <person name="Henrissat B."/>
            <person name="Grigoriev I."/>
            <person name="Martin F."/>
            <person name="Perotto S."/>
        </authorList>
    </citation>
    <scope>NUCLEOTIDE SEQUENCE [LARGE SCALE GENOMIC DNA]</scope>
    <source>
        <strain evidence="12 13">F</strain>
    </source>
</reference>
<dbReference type="Gene3D" id="4.10.240.10">
    <property type="entry name" value="Zn(2)-C6 fungal-type DNA-binding domain"/>
    <property type="match status" value="1"/>
</dbReference>
<evidence type="ECO:0000259" key="11">
    <source>
        <dbReference type="PROSITE" id="PS50157"/>
    </source>
</evidence>
<dbReference type="Pfam" id="PF00096">
    <property type="entry name" value="zf-C2H2"/>
    <property type="match status" value="1"/>
</dbReference>
<keyword evidence="7" id="KW-0539">Nucleus</keyword>
<dbReference type="PROSITE" id="PS50048">
    <property type="entry name" value="ZN2_CY6_FUNGAL_2"/>
    <property type="match status" value="1"/>
</dbReference>
<evidence type="ECO:0000313" key="12">
    <source>
        <dbReference type="EMBL" id="PMD37212.1"/>
    </source>
</evidence>
<dbReference type="SUPFAM" id="SSF57667">
    <property type="entry name" value="beta-beta-alpha zinc fingers"/>
    <property type="match status" value="1"/>
</dbReference>
<keyword evidence="3 8" id="KW-0863">Zinc-finger</keyword>
<keyword evidence="4" id="KW-0862">Zinc</keyword>
<dbReference type="Proteomes" id="UP000235786">
    <property type="component" value="Unassembled WGS sequence"/>
</dbReference>
<dbReference type="FunFam" id="3.30.160.60:FF:000100">
    <property type="entry name" value="Zinc finger 45-like"/>
    <property type="match status" value="1"/>
</dbReference>
<dbReference type="PROSITE" id="PS50157">
    <property type="entry name" value="ZINC_FINGER_C2H2_2"/>
    <property type="match status" value="2"/>
</dbReference>
<evidence type="ECO:0000256" key="8">
    <source>
        <dbReference type="PROSITE-ProRule" id="PRU00042"/>
    </source>
</evidence>
<evidence type="ECO:0000313" key="13">
    <source>
        <dbReference type="Proteomes" id="UP000235786"/>
    </source>
</evidence>
<dbReference type="SUPFAM" id="SSF57701">
    <property type="entry name" value="Zn2/Cys6 DNA-binding domain"/>
    <property type="match status" value="1"/>
</dbReference>
<dbReference type="InterPro" id="IPR001138">
    <property type="entry name" value="Zn2Cys6_DnaBD"/>
</dbReference>
<organism evidence="12 13">
    <name type="scientific">Hyaloscypha variabilis (strain UAMH 11265 / GT02V1 / F)</name>
    <name type="common">Meliniomyces variabilis</name>
    <dbReference type="NCBI Taxonomy" id="1149755"/>
    <lineage>
        <taxon>Eukaryota</taxon>
        <taxon>Fungi</taxon>
        <taxon>Dikarya</taxon>
        <taxon>Ascomycota</taxon>
        <taxon>Pezizomycotina</taxon>
        <taxon>Leotiomycetes</taxon>
        <taxon>Helotiales</taxon>
        <taxon>Hyaloscyphaceae</taxon>
        <taxon>Hyaloscypha</taxon>
        <taxon>Hyaloscypha variabilis</taxon>
    </lineage>
</organism>
<dbReference type="EMBL" id="KZ613949">
    <property type="protein sequence ID" value="PMD37212.1"/>
    <property type="molecule type" value="Genomic_DNA"/>
</dbReference>
<dbReference type="PANTHER" id="PTHR47660">
    <property type="entry name" value="TRANSCRIPTION FACTOR WITH C2H2 AND ZN(2)-CYS(6) DNA BINDING DOMAIN (EUROFUNG)-RELATED-RELATED"/>
    <property type="match status" value="1"/>
</dbReference>
<dbReference type="Gene3D" id="3.30.160.60">
    <property type="entry name" value="Classic Zinc Finger"/>
    <property type="match status" value="1"/>
</dbReference>
<protein>
    <submittedName>
        <fullName evidence="12">Uncharacterized protein</fullName>
    </submittedName>
</protein>
<evidence type="ECO:0000256" key="9">
    <source>
        <dbReference type="SAM" id="MobiDB-lite"/>
    </source>
</evidence>
<evidence type="ECO:0000256" key="2">
    <source>
        <dbReference type="ARBA" id="ARBA00022737"/>
    </source>
</evidence>
<gene>
    <name evidence="12" type="ORF">L207DRAFT_432101</name>
</gene>
<name>A0A2J6RFB6_HYAVF</name>
<keyword evidence="13" id="KW-1185">Reference proteome</keyword>
<dbReference type="PANTHER" id="PTHR47660:SF2">
    <property type="entry name" value="TRANSCRIPTION FACTOR WITH C2H2 AND ZN(2)-CYS(6) DNA BINDING DOMAIN (EUROFUNG)"/>
    <property type="match status" value="1"/>
</dbReference>
<dbReference type="InterPro" id="IPR036236">
    <property type="entry name" value="Znf_C2H2_sf"/>
</dbReference>
<dbReference type="InterPro" id="IPR036864">
    <property type="entry name" value="Zn2-C6_fun-type_DNA-bd_sf"/>
</dbReference>
<dbReference type="PROSITE" id="PS00463">
    <property type="entry name" value="ZN2_CY6_FUNGAL_1"/>
    <property type="match status" value="1"/>
</dbReference>
<dbReference type="GO" id="GO:0008270">
    <property type="term" value="F:zinc ion binding"/>
    <property type="evidence" value="ECO:0007669"/>
    <property type="project" value="UniProtKB-KW"/>
</dbReference>
<dbReference type="AlphaFoldDB" id="A0A2J6RFB6"/>
<evidence type="ECO:0000256" key="5">
    <source>
        <dbReference type="ARBA" id="ARBA00023015"/>
    </source>
</evidence>
<evidence type="ECO:0000256" key="7">
    <source>
        <dbReference type="ARBA" id="ARBA00023242"/>
    </source>
</evidence>
<keyword evidence="5" id="KW-0805">Transcription regulation</keyword>
<feature type="compositionally biased region" description="Polar residues" evidence="9">
    <location>
        <begin position="118"/>
        <end position="130"/>
    </location>
</feature>
<keyword evidence="1" id="KW-0479">Metal-binding</keyword>
<accession>A0A2J6RFB6</accession>
<evidence type="ECO:0000259" key="10">
    <source>
        <dbReference type="PROSITE" id="PS50048"/>
    </source>
</evidence>
<keyword evidence="2" id="KW-0677">Repeat</keyword>
<dbReference type="SMART" id="SM00355">
    <property type="entry name" value="ZnF_C2H2"/>
    <property type="match status" value="2"/>
</dbReference>
<dbReference type="InterPro" id="IPR013087">
    <property type="entry name" value="Znf_C2H2_type"/>
</dbReference>
<evidence type="ECO:0000256" key="1">
    <source>
        <dbReference type="ARBA" id="ARBA00022723"/>
    </source>
</evidence>